<evidence type="ECO:0000256" key="1">
    <source>
        <dbReference type="SAM" id="MobiDB-lite"/>
    </source>
</evidence>
<feature type="region of interest" description="Disordered" evidence="1">
    <location>
        <begin position="1"/>
        <end position="30"/>
    </location>
</feature>
<gene>
    <name evidence="2" type="ORF">NDU88_006789</name>
</gene>
<feature type="compositionally biased region" description="Basic and acidic residues" evidence="1">
    <location>
        <begin position="112"/>
        <end position="125"/>
    </location>
</feature>
<keyword evidence="3" id="KW-1185">Reference proteome</keyword>
<name>A0AAV7X2J3_PLEWA</name>
<dbReference type="AlphaFoldDB" id="A0AAV7X2J3"/>
<evidence type="ECO:0000313" key="3">
    <source>
        <dbReference type="Proteomes" id="UP001066276"/>
    </source>
</evidence>
<sequence length="178" mass="19571">MHGARGQWEGAGRGRVGRQQGPSWCPCTDRWVDDHSPGSATTPGPVTEACSHRGCPGAPVLFAAEEEGALPPAIGRLCYLKVGGAPPARSLLGGRGPRAPEIPPARRRRRRGEAESHKFRLEFVTKRRKWPRAAEAARPGRRMRRIREGASEKGEESKKDPDTRVRTLIQANTNRRST</sequence>
<feature type="region of interest" description="Disordered" evidence="1">
    <location>
        <begin position="86"/>
        <end position="178"/>
    </location>
</feature>
<reference evidence="2" key="1">
    <citation type="journal article" date="2022" name="bioRxiv">
        <title>Sequencing and chromosome-scale assembly of the giantPleurodeles waltlgenome.</title>
        <authorList>
            <person name="Brown T."/>
            <person name="Elewa A."/>
            <person name="Iarovenko S."/>
            <person name="Subramanian E."/>
            <person name="Araus A.J."/>
            <person name="Petzold A."/>
            <person name="Susuki M."/>
            <person name="Suzuki K.-i.T."/>
            <person name="Hayashi T."/>
            <person name="Toyoda A."/>
            <person name="Oliveira C."/>
            <person name="Osipova E."/>
            <person name="Leigh N.D."/>
            <person name="Simon A."/>
            <person name="Yun M.H."/>
        </authorList>
    </citation>
    <scope>NUCLEOTIDE SEQUENCE</scope>
    <source>
        <strain evidence="2">20211129_DDA</strain>
        <tissue evidence="2">Liver</tissue>
    </source>
</reference>
<dbReference type="Proteomes" id="UP001066276">
    <property type="component" value="Chromosome 1_1"/>
</dbReference>
<accession>A0AAV7X2J3</accession>
<comment type="caution">
    <text evidence="2">The sequence shown here is derived from an EMBL/GenBank/DDBJ whole genome shotgun (WGS) entry which is preliminary data.</text>
</comment>
<feature type="compositionally biased region" description="Polar residues" evidence="1">
    <location>
        <begin position="169"/>
        <end position="178"/>
    </location>
</feature>
<evidence type="ECO:0000313" key="2">
    <source>
        <dbReference type="EMBL" id="KAJ1219220.1"/>
    </source>
</evidence>
<organism evidence="2 3">
    <name type="scientific">Pleurodeles waltl</name>
    <name type="common">Iberian ribbed newt</name>
    <dbReference type="NCBI Taxonomy" id="8319"/>
    <lineage>
        <taxon>Eukaryota</taxon>
        <taxon>Metazoa</taxon>
        <taxon>Chordata</taxon>
        <taxon>Craniata</taxon>
        <taxon>Vertebrata</taxon>
        <taxon>Euteleostomi</taxon>
        <taxon>Amphibia</taxon>
        <taxon>Batrachia</taxon>
        <taxon>Caudata</taxon>
        <taxon>Salamandroidea</taxon>
        <taxon>Salamandridae</taxon>
        <taxon>Pleurodelinae</taxon>
        <taxon>Pleurodeles</taxon>
    </lineage>
</organism>
<dbReference type="EMBL" id="JANPWB010000001">
    <property type="protein sequence ID" value="KAJ1219220.1"/>
    <property type="molecule type" value="Genomic_DNA"/>
</dbReference>
<proteinExistence type="predicted"/>
<feature type="compositionally biased region" description="Basic and acidic residues" evidence="1">
    <location>
        <begin position="146"/>
        <end position="165"/>
    </location>
</feature>
<protein>
    <submittedName>
        <fullName evidence="2">Uncharacterized protein</fullName>
    </submittedName>
</protein>